<name>A0ABZ3H3C3_GEOAI</name>
<organism evidence="1 2">
    <name type="scientific">Geoglobus acetivorans</name>
    <dbReference type="NCBI Taxonomy" id="565033"/>
    <lineage>
        <taxon>Archaea</taxon>
        <taxon>Methanobacteriati</taxon>
        <taxon>Methanobacteriota</taxon>
        <taxon>Archaeoglobi</taxon>
        <taxon>Archaeoglobales</taxon>
        <taxon>Archaeoglobaceae</taxon>
        <taxon>Geoglobus</taxon>
    </lineage>
</organism>
<gene>
    <name evidence="1" type="ORF">LPQ35_07505</name>
</gene>
<evidence type="ECO:0000313" key="2">
    <source>
        <dbReference type="Proteomes" id="UP001492541"/>
    </source>
</evidence>
<keyword evidence="2" id="KW-1185">Reference proteome</keyword>
<dbReference type="RefSeq" id="WP_346297606.1">
    <property type="nucleotide sequence ID" value="NZ_CP087714.1"/>
</dbReference>
<protein>
    <submittedName>
        <fullName evidence="1">Uncharacterized protein</fullName>
    </submittedName>
</protein>
<evidence type="ECO:0000313" key="1">
    <source>
        <dbReference type="EMBL" id="XAT63101.1"/>
    </source>
</evidence>
<dbReference type="Proteomes" id="UP001492541">
    <property type="component" value="Chromosome"/>
</dbReference>
<sequence>MFAGKMVHPGLRDYIMVHNTGSLDVQSYDGKLPSEIYRQYMEKWGRVNLVPERVSLRKLMDPIHHTK</sequence>
<proteinExistence type="predicted"/>
<accession>A0ABZ3H3C3</accession>
<reference evidence="1 2" key="1">
    <citation type="submission" date="2021-11" db="EMBL/GenBank/DDBJ databases">
        <title>Whole genome of Geoglobus acetivorans.</title>
        <authorList>
            <person name="Liu D."/>
        </authorList>
    </citation>
    <scope>NUCLEOTIDE SEQUENCE [LARGE SCALE GENOMIC DNA]</scope>
    <source>
        <strain evidence="1 2">SBH6</strain>
    </source>
</reference>
<dbReference type="EMBL" id="CP087714">
    <property type="protein sequence ID" value="XAT63101.1"/>
    <property type="molecule type" value="Genomic_DNA"/>
</dbReference>
<dbReference type="GeneID" id="90449524"/>